<proteinExistence type="predicted"/>
<keyword evidence="2" id="KW-0255">Endonuclease</keyword>
<dbReference type="PANTHER" id="PTHR12302:SF3">
    <property type="entry name" value="SERINE_THREONINE-PROTEIN KINASE 31"/>
    <property type="match status" value="1"/>
</dbReference>
<dbReference type="AlphaFoldDB" id="A0A8K2A6X0"/>
<sequence>MICSNASTKSSEVTHQRNHEGEASGRQDALPVLIDQAGGRVRLNLIECDRYGRHIAEVYAGGELTQQVLLRMGMAYVYPQYVDQGADPAALKEAESLAQQQGLGVWSALHQKPWEFRTAN</sequence>
<comment type="caution">
    <text evidence="6">The sequence shown here is derived from an EMBL/GenBank/DDBJ whole genome shotgun (WGS) entry which is preliminary data.</text>
</comment>
<name>A0A8K2A6X0_9CYAN</name>
<evidence type="ECO:0000256" key="3">
    <source>
        <dbReference type="ARBA" id="ARBA00022801"/>
    </source>
</evidence>
<feature type="region of interest" description="Disordered" evidence="4">
    <location>
        <begin position="1"/>
        <end position="27"/>
    </location>
</feature>
<feature type="compositionally biased region" description="Basic and acidic residues" evidence="4">
    <location>
        <begin position="12"/>
        <end position="25"/>
    </location>
</feature>
<dbReference type="GO" id="GO:0016787">
    <property type="term" value="F:hydrolase activity"/>
    <property type="evidence" value="ECO:0007669"/>
    <property type="project" value="UniProtKB-KW"/>
</dbReference>
<reference evidence="6" key="1">
    <citation type="submission" date="2019-12" db="EMBL/GenBank/DDBJ databases">
        <title>High-Quality draft genome sequences of three cyanobacteria isolated from the limestone walls of the Old Cathedral of Coimbra.</title>
        <authorList>
            <person name="Tiago I."/>
            <person name="Soares F."/>
            <person name="Portugal A."/>
        </authorList>
    </citation>
    <scope>NUCLEOTIDE SEQUENCE [LARGE SCALE GENOMIC DNA]</scope>
    <source>
        <strain evidence="6">C</strain>
    </source>
</reference>
<dbReference type="Gene3D" id="2.40.50.90">
    <property type="match status" value="1"/>
</dbReference>
<dbReference type="Proteomes" id="UP000607397">
    <property type="component" value="Unassembled WGS sequence"/>
</dbReference>
<dbReference type="Pfam" id="PF00565">
    <property type="entry name" value="SNase"/>
    <property type="match status" value="1"/>
</dbReference>
<keyword evidence="1" id="KW-0540">Nuclease</keyword>
<protein>
    <submittedName>
        <fullName evidence="6">Thermonuclease family protein</fullName>
    </submittedName>
</protein>
<dbReference type="GO" id="GO:0004519">
    <property type="term" value="F:endonuclease activity"/>
    <property type="evidence" value="ECO:0007669"/>
    <property type="project" value="UniProtKB-KW"/>
</dbReference>
<keyword evidence="7" id="KW-1185">Reference proteome</keyword>
<accession>A0A8K2A6X0</accession>
<dbReference type="RefSeq" id="WP_161824759.1">
    <property type="nucleotide sequence ID" value="NZ_WVIC01000011.1"/>
</dbReference>
<feature type="compositionally biased region" description="Polar residues" evidence="4">
    <location>
        <begin position="1"/>
        <end position="11"/>
    </location>
</feature>
<evidence type="ECO:0000313" key="6">
    <source>
        <dbReference type="EMBL" id="NCJ06276.1"/>
    </source>
</evidence>
<evidence type="ECO:0000256" key="1">
    <source>
        <dbReference type="ARBA" id="ARBA00022722"/>
    </source>
</evidence>
<evidence type="ECO:0000259" key="5">
    <source>
        <dbReference type="Pfam" id="PF00565"/>
    </source>
</evidence>
<organism evidence="6 7">
    <name type="scientific">Petrachloros mirabilis ULC683</name>
    <dbReference type="NCBI Taxonomy" id="2781853"/>
    <lineage>
        <taxon>Bacteria</taxon>
        <taxon>Bacillati</taxon>
        <taxon>Cyanobacteriota</taxon>
        <taxon>Cyanophyceae</taxon>
        <taxon>Synechococcales</taxon>
        <taxon>Petrachlorosaceae</taxon>
        <taxon>Petrachloros</taxon>
        <taxon>Petrachloros mirabilis</taxon>
    </lineage>
</organism>
<evidence type="ECO:0000313" key="7">
    <source>
        <dbReference type="Proteomes" id="UP000607397"/>
    </source>
</evidence>
<gene>
    <name evidence="6" type="ORF">GS597_07065</name>
</gene>
<dbReference type="PANTHER" id="PTHR12302">
    <property type="entry name" value="EBNA2 BINDING PROTEIN P100"/>
    <property type="match status" value="1"/>
</dbReference>
<evidence type="ECO:0000256" key="2">
    <source>
        <dbReference type="ARBA" id="ARBA00022759"/>
    </source>
</evidence>
<keyword evidence="3" id="KW-0378">Hydrolase</keyword>
<evidence type="ECO:0000256" key="4">
    <source>
        <dbReference type="SAM" id="MobiDB-lite"/>
    </source>
</evidence>
<feature type="domain" description="TNase-like" evidence="5">
    <location>
        <begin position="40"/>
        <end position="107"/>
    </location>
</feature>
<dbReference type="SUPFAM" id="SSF50199">
    <property type="entry name" value="Staphylococcal nuclease"/>
    <property type="match status" value="1"/>
</dbReference>
<dbReference type="EMBL" id="WVIC01000011">
    <property type="protein sequence ID" value="NCJ06276.1"/>
    <property type="molecule type" value="Genomic_DNA"/>
</dbReference>
<dbReference type="InterPro" id="IPR016071">
    <property type="entry name" value="Staphylococal_nuclease_OB-fold"/>
</dbReference>
<dbReference type="InterPro" id="IPR035437">
    <property type="entry name" value="SNase_OB-fold_sf"/>
</dbReference>